<dbReference type="EMBL" id="JAYKXH010000018">
    <property type="protein sequence ID" value="KAK7136927.1"/>
    <property type="molecule type" value="Genomic_DNA"/>
</dbReference>
<evidence type="ECO:0000256" key="2">
    <source>
        <dbReference type="SAM" id="MobiDB-lite"/>
    </source>
</evidence>
<feature type="region of interest" description="Disordered" evidence="2">
    <location>
        <begin position="1"/>
        <end position="34"/>
    </location>
</feature>
<comment type="similarity">
    <text evidence="1">Belongs to the FAM32 family.</text>
</comment>
<feature type="compositionally biased region" description="Basic and acidic residues" evidence="2">
    <location>
        <begin position="53"/>
        <end position="62"/>
    </location>
</feature>
<dbReference type="PANTHER" id="PTHR13282:SF6">
    <property type="entry name" value="PROTEIN FAM32A"/>
    <property type="match status" value="1"/>
</dbReference>
<feature type="compositionally biased region" description="Basic residues" evidence="2">
    <location>
        <begin position="21"/>
        <end position="30"/>
    </location>
</feature>
<sequence>MSEYKSVQKGSLNLKGVSLASKKKKKKEKERKRLEEQAMALEEQAMTSQSENGTKKVYVDKRTPAQMSFDKIQEKRQMERILKKASKTHKRRVEDFNRHLDSLTEHYDIPKVSWTK</sequence>
<dbReference type="Proteomes" id="UP001364617">
    <property type="component" value="Unassembled WGS sequence"/>
</dbReference>
<evidence type="ECO:0000313" key="3">
    <source>
        <dbReference type="EMBL" id="KAK7136927.1"/>
    </source>
</evidence>
<dbReference type="InterPro" id="IPR013865">
    <property type="entry name" value="FAM32A"/>
</dbReference>
<comment type="caution">
    <text evidence="3">The sequence shown here is derived from an EMBL/GenBank/DDBJ whole genome shotgun (WGS) entry which is preliminary data.</text>
</comment>
<evidence type="ECO:0008006" key="5">
    <source>
        <dbReference type="Google" id="ProtNLM"/>
    </source>
</evidence>
<organism evidence="3 4">
    <name type="scientific">Phoxinus phoxinus</name>
    <name type="common">Eurasian minnow</name>
    <dbReference type="NCBI Taxonomy" id="58324"/>
    <lineage>
        <taxon>Eukaryota</taxon>
        <taxon>Metazoa</taxon>
        <taxon>Chordata</taxon>
        <taxon>Craniata</taxon>
        <taxon>Vertebrata</taxon>
        <taxon>Euteleostomi</taxon>
        <taxon>Actinopterygii</taxon>
        <taxon>Neopterygii</taxon>
        <taxon>Teleostei</taxon>
        <taxon>Ostariophysi</taxon>
        <taxon>Cypriniformes</taxon>
        <taxon>Leuciscidae</taxon>
        <taxon>Phoxininae</taxon>
        <taxon>Phoxinus</taxon>
    </lineage>
</organism>
<gene>
    <name evidence="3" type="ORF">R3I93_017102</name>
</gene>
<feature type="region of interest" description="Disordered" evidence="2">
    <location>
        <begin position="43"/>
        <end position="62"/>
    </location>
</feature>
<accession>A0AAN9CHR2</accession>
<protein>
    <recommendedName>
        <fullName evidence="5">Protein FAM32A</fullName>
    </recommendedName>
</protein>
<keyword evidence="4" id="KW-1185">Reference proteome</keyword>
<proteinExistence type="inferred from homology"/>
<dbReference type="Pfam" id="PF08555">
    <property type="entry name" value="FAM32A"/>
    <property type="match status" value="1"/>
</dbReference>
<name>A0AAN9CHR2_9TELE</name>
<reference evidence="3 4" key="1">
    <citation type="submission" date="2024-02" db="EMBL/GenBank/DDBJ databases">
        <title>Chromosome-level genome assembly of the Eurasian Minnow (Phoxinus phoxinus).</title>
        <authorList>
            <person name="Oriowo T.O."/>
            <person name="Martin S."/>
            <person name="Stange M."/>
            <person name="Chrysostomakis Y."/>
            <person name="Brown T."/>
            <person name="Winkler S."/>
            <person name="Kukowka S."/>
            <person name="Myers E.W."/>
            <person name="Bohne A."/>
        </authorList>
    </citation>
    <scope>NUCLEOTIDE SEQUENCE [LARGE SCALE GENOMIC DNA]</scope>
    <source>
        <strain evidence="3">ZFMK-TIS-60720</strain>
        <tissue evidence="3">Whole Organism</tissue>
    </source>
</reference>
<dbReference type="PANTHER" id="PTHR13282">
    <property type="entry name" value="PROTEIN FAM32A"/>
    <property type="match status" value="1"/>
</dbReference>
<dbReference type="AlphaFoldDB" id="A0AAN9CHR2"/>
<dbReference type="GO" id="GO:0005730">
    <property type="term" value="C:nucleolus"/>
    <property type="evidence" value="ECO:0007669"/>
    <property type="project" value="TreeGrafter"/>
</dbReference>
<evidence type="ECO:0000256" key="1">
    <source>
        <dbReference type="ARBA" id="ARBA00008948"/>
    </source>
</evidence>
<evidence type="ECO:0000313" key="4">
    <source>
        <dbReference type="Proteomes" id="UP001364617"/>
    </source>
</evidence>